<dbReference type="InterPro" id="IPR018097">
    <property type="entry name" value="EGF_Ca-bd_CS"/>
</dbReference>
<evidence type="ECO:0000313" key="10">
    <source>
        <dbReference type="Proteomes" id="UP000834106"/>
    </source>
</evidence>
<dbReference type="SUPFAM" id="SSF57196">
    <property type="entry name" value="EGF/Laminin"/>
    <property type="match status" value="1"/>
</dbReference>
<dbReference type="Gene3D" id="2.10.25.10">
    <property type="entry name" value="Laminin"/>
    <property type="match status" value="1"/>
</dbReference>
<protein>
    <recommendedName>
        <fullName evidence="8">EGF-like domain-containing protein</fullName>
    </recommendedName>
</protein>
<dbReference type="InterPro" id="IPR049883">
    <property type="entry name" value="NOTCH1_EGF-like"/>
</dbReference>
<dbReference type="Proteomes" id="UP000834106">
    <property type="component" value="Chromosome 15"/>
</dbReference>
<dbReference type="AlphaFoldDB" id="A0AAD1ZYF4"/>
<evidence type="ECO:0000313" key="9">
    <source>
        <dbReference type="EMBL" id="CAI9778154.1"/>
    </source>
</evidence>
<gene>
    <name evidence="9" type="ORF">FPE_LOCUS25584</name>
</gene>
<dbReference type="FunFam" id="2.10.25.10:FF:000038">
    <property type="entry name" value="Fibrillin 2"/>
    <property type="match status" value="1"/>
</dbReference>
<keyword evidence="10" id="KW-1185">Reference proteome</keyword>
<evidence type="ECO:0000256" key="5">
    <source>
        <dbReference type="ARBA" id="ARBA00023157"/>
    </source>
</evidence>
<dbReference type="SMART" id="SM00181">
    <property type="entry name" value="EGF"/>
    <property type="match status" value="2"/>
</dbReference>
<dbReference type="SMART" id="SM00179">
    <property type="entry name" value="EGF_CA"/>
    <property type="match status" value="1"/>
</dbReference>
<keyword evidence="4" id="KW-0677">Repeat</keyword>
<dbReference type="FunFam" id="2.10.25.10:FF:000628">
    <property type="entry name" value="Wall-associated receptor kinase 2"/>
    <property type="match status" value="1"/>
</dbReference>
<dbReference type="InterPro" id="IPR025287">
    <property type="entry name" value="WAK_GUB"/>
</dbReference>
<dbReference type="InterPro" id="IPR001881">
    <property type="entry name" value="EGF-like_Ca-bd_dom"/>
</dbReference>
<evidence type="ECO:0000256" key="3">
    <source>
        <dbReference type="ARBA" id="ARBA00022729"/>
    </source>
</evidence>
<dbReference type="PROSITE" id="PS00010">
    <property type="entry name" value="ASX_HYDROXYL"/>
    <property type="match status" value="1"/>
</dbReference>
<dbReference type="PROSITE" id="PS50026">
    <property type="entry name" value="EGF_3"/>
    <property type="match status" value="1"/>
</dbReference>
<reference evidence="9" key="1">
    <citation type="submission" date="2023-05" db="EMBL/GenBank/DDBJ databases">
        <authorList>
            <person name="Huff M."/>
        </authorList>
    </citation>
    <scope>NUCLEOTIDE SEQUENCE</scope>
</reference>
<feature type="chain" id="PRO_5042204471" description="EGF-like domain-containing protein" evidence="7">
    <location>
        <begin position="28"/>
        <end position="367"/>
    </location>
</feature>
<organism evidence="9 10">
    <name type="scientific">Fraxinus pennsylvanica</name>
    <dbReference type="NCBI Taxonomy" id="56036"/>
    <lineage>
        <taxon>Eukaryota</taxon>
        <taxon>Viridiplantae</taxon>
        <taxon>Streptophyta</taxon>
        <taxon>Embryophyta</taxon>
        <taxon>Tracheophyta</taxon>
        <taxon>Spermatophyta</taxon>
        <taxon>Magnoliopsida</taxon>
        <taxon>eudicotyledons</taxon>
        <taxon>Gunneridae</taxon>
        <taxon>Pentapetalae</taxon>
        <taxon>asterids</taxon>
        <taxon>lamiids</taxon>
        <taxon>Lamiales</taxon>
        <taxon>Oleaceae</taxon>
        <taxon>Oleeae</taxon>
        <taxon>Fraxinus</taxon>
    </lineage>
</organism>
<evidence type="ECO:0000256" key="2">
    <source>
        <dbReference type="ARBA" id="ARBA00022536"/>
    </source>
</evidence>
<comment type="subcellular location">
    <subcellularLocation>
        <location evidence="1">Membrane</location>
        <topology evidence="1">Single-pass membrane protein</topology>
    </subcellularLocation>
</comment>
<evidence type="ECO:0000256" key="7">
    <source>
        <dbReference type="SAM" id="SignalP"/>
    </source>
</evidence>
<evidence type="ECO:0000256" key="1">
    <source>
        <dbReference type="ARBA" id="ARBA00004167"/>
    </source>
</evidence>
<dbReference type="PROSITE" id="PS01187">
    <property type="entry name" value="EGF_CA"/>
    <property type="match status" value="1"/>
</dbReference>
<dbReference type="InterPro" id="IPR000152">
    <property type="entry name" value="EGF-type_Asp/Asn_hydroxyl_site"/>
</dbReference>
<feature type="signal peptide" evidence="7">
    <location>
        <begin position="1"/>
        <end position="27"/>
    </location>
</feature>
<keyword evidence="5" id="KW-1015">Disulfide bond</keyword>
<dbReference type="Pfam" id="PF13947">
    <property type="entry name" value="GUB_WAK_bind"/>
    <property type="match status" value="1"/>
</dbReference>
<name>A0AAD1ZYF4_9LAMI</name>
<feature type="domain" description="EGF-like" evidence="8">
    <location>
        <begin position="298"/>
        <end position="332"/>
    </location>
</feature>
<evidence type="ECO:0000256" key="6">
    <source>
        <dbReference type="PROSITE-ProRule" id="PRU00076"/>
    </source>
</evidence>
<keyword evidence="3 7" id="KW-0732">Signal</keyword>
<proteinExistence type="predicted"/>
<dbReference type="GO" id="GO:0016020">
    <property type="term" value="C:membrane"/>
    <property type="evidence" value="ECO:0007669"/>
    <property type="project" value="UniProtKB-SubCell"/>
</dbReference>
<dbReference type="InterPro" id="IPR000742">
    <property type="entry name" value="EGF"/>
</dbReference>
<dbReference type="GO" id="GO:0005509">
    <property type="term" value="F:calcium ion binding"/>
    <property type="evidence" value="ECO:0007669"/>
    <property type="project" value="InterPro"/>
</dbReference>
<evidence type="ECO:0000256" key="4">
    <source>
        <dbReference type="ARBA" id="ARBA00022737"/>
    </source>
</evidence>
<dbReference type="CDD" id="cd00054">
    <property type="entry name" value="EGF_CA"/>
    <property type="match status" value="1"/>
</dbReference>
<evidence type="ECO:0000259" key="8">
    <source>
        <dbReference type="PROSITE" id="PS50026"/>
    </source>
</evidence>
<sequence>MGLHLHLLQAQLLVSVLLIFVSRSVSTQSNFQIGKPNCTDHCGNVSIPFPFGTREGCYFNKTFLVTCNDTHYDPPKPFWVDSNIDITIISLEGQMRVMQFIAKDCYSRDGTSSYYNEPSITLTDGFLVNNTANKFFVIGCDTYAHVSGWRGNRTYDTGCSSTCNDKDDLVDVSCFGLGCCQMSIPKQAWKVEVTLDSYHNLTTVWDFDNCSYGFLAEESAFTFSASSLSNLRNVKELPMVVDWAVGEETCEEARNNVSSYACKSEKSKCYEPDNGYGYRCRCQDGYEGNPYLDDGCKDIDECKDQSLNKCEKKCENTPGGFKCVCPKGYHGDGKKDGQGCMRGQLLVFKVATESSNDLLMHCGVLID</sequence>
<keyword evidence="2 6" id="KW-0245">EGF-like domain</keyword>
<comment type="caution">
    <text evidence="6">Lacks conserved residue(s) required for the propagation of feature annotation.</text>
</comment>
<dbReference type="EMBL" id="OU503050">
    <property type="protein sequence ID" value="CAI9778154.1"/>
    <property type="molecule type" value="Genomic_DNA"/>
</dbReference>
<dbReference type="Pfam" id="PF07645">
    <property type="entry name" value="EGF_CA"/>
    <property type="match status" value="1"/>
</dbReference>
<accession>A0AAD1ZYF4</accession>
<dbReference type="GO" id="GO:0030247">
    <property type="term" value="F:polysaccharide binding"/>
    <property type="evidence" value="ECO:0007669"/>
    <property type="project" value="InterPro"/>
</dbReference>
<dbReference type="PANTHER" id="PTHR33491">
    <property type="entry name" value="OSJNBA0016N04.9 PROTEIN"/>
    <property type="match status" value="1"/>
</dbReference>